<evidence type="ECO:0000259" key="3">
    <source>
        <dbReference type="Pfam" id="PF21057"/>
    </source>
</evidence>
<proteinExistence type="inferred from homology"/>
<dbReference type="InterPro" id="IPR008493">
    <property type="entry name" value="Hikeshi-like_N"/>
</dbReference>
<reference evidence="4" key="2">
    <citation type="submission" date="2020-04" db="EMBL/GenBank/DDBJ databases">
        <authorList>
            <person name="Liechti N."/>
            <person name="Schuerch N."/>
            <person name="Bruggmann R."/>
            <person name="Wittwer M."/>
        </authorList>
    </citation>
    <scope>NUCLEOTIDE SEQUENCE</scope>
    <source>
        <strain evidence="4">ATCC 30569</strain>
    </source>
</reference>
<organism evidence="4 6">
    <name type="scientific">Naegleria lovaniensis</name>
    <name type="common">Amoeba</name>
    <dbReference type="NCBI Taxonomy" id="51637"/>
    <lineage>
        <taxon>Eukaryota</taxon>
        <taxon>Discoba</taxon>
        <taxon>Heterolobosea</taxon>
        <taxon>Tetramitia</taxon>
        <taxon>Eutetramitia</taxon>
        <taxon>Vahlkampfiidae</taxon>
        <taxon>Naegleria</taxon>
    </lineage>
</organism>
<reference evidence="4 6" key="1">
    <citation type="journal article" date="2018" name="BMC Genomics">
        <title>The genome of Naegleria lovaniensis, the basis for a comparative approach to unravel pathogenicity factors of the human pathogenic amoeba N. fowleri.</title>
        <authorList>
            <person name="Liechti N."/>
            <person name="Schurch N."/>
            <person name="Bruggmann R."/>
            <person name="Wittwer M."/>
        </authorList>
    </citation>
    <scope>NUCLEOTIDE SEQUENCE [LARGE SCALE GENOMIC DNA]</scope>
    <source>
        <strain evidence="4 6">ATCC 30569</strain>
    </source>
</reference>
<feature type="domain" description="Hikeshi-like N-terminal" evidence="2">
    <location>
        <begin position="5"/>
        <end position="131"/>
    </location>
</feature>
<dbReference type="InterPro" id="IPR031318">
    <property type="entry name" value="OPI10"/>
</dbReference>
<accession>A0AA88G769</accession>
<dbReference type="PANTHER" id="PTHR12925">
    <property type="entry name" value="HIKESHI FAMILY MEMBER"/>
    <property type="match status" value="1"/>
</dbReference>
<keyword evidence="6" id="KW-1185">Reference proteome</keyword>
<dbReference type="Pfam" id="PF05603">
    <property type="entry name" value="Hikeshi-like_N"/>
    <property type="match status" value="1"/>
</dbReference>
<comment type="similarity">
    <text evidence="1">Belongs to the OPI10 family.</text>
</comment>
<dbReference type="Proteomes" id="UP000816034">
    <property type="component" value="Unassembled WGS sequence"/>
</dbReference>
<evidence type="ECO:0000313" key="4">
    <source>
        <dbReference type="EMBL" id="KAG2373200.1"/>
    </source>
</evidence>
<evidence type="ECO:0000256" key="1">
    <source>
        <dbReference type="ARBA" id="ARBA00006623"/>
    </source>
</evidence>
<dbReference type="GO" id="GO:0005829">
    <property type="term" value="C:cytosol"/>
    <property type="evidence" value="ECO:0007669"/>
    <property type="project" value="TreeGrafter"/>
</dbReference>
<evidence type="ECO:0000313" key="5">
    <source>
        <dbReference type="EMBL" id="KAG2374842.1"/>
    </source>
</evidence>
<dbReference type="GO" id="GO:0061608">
    <property type="term" value="F:nuclear import signal receptor activity"/>
    <property type="evidence" value="ECO:0007669"/>
    <property type="project" value="TreeGrafter"/>
</dbReference>
<feature type="domain" description="Hikeshi-like C-terminal" evidence="3">
    <location>
        <begin position="142"/>
        <end position="201"/>
    </location>
</feature>
<evidence type="ECO:0000259" key="2">
    <source>
        <dbReference type="Pfam" id="PF05603"/>
    </source>
</evidence>
<dbReference type="EMBL" id="PYSW02000041">
    <property type="protein sequence ID" value="KAG2374842.1"/>
    <property type="molecule type" value="Genomic_DNA"/>
</dbReference>
<dbReference type="InterPro" id="IPR048364">
    <property type="entry name" value="Hikeshi-like_C"/>
</dbReference>
<dbReference type="PANTHER" id="PTHR12925:SF0">
    <property type="entry name" value="PROTEIN HIKESHI"/>
    <property type="match status" value="1"/>
</dbReference>
<name>A0AA88G769_NAELO</name>
<comment type="caution">
    <text evidence="4">The sequence shown here is derived from an EMBL/GenBank/DDBJ whole genome shotgun (WGS) entry which is preliminary data.</text>
</comment>
<dbReference type="Pfam" id="PF21057">
    <property type="entry name" value="Hikeshi-like_C"/>
    <property type="match status" value="1"/>
</dbReference>
<dbReference type="AlphaFoldDB" id="A0AA88G769"/>
<gene>
    <name evidence="5" type="ORF">C9374_010216</name>
    <name evidence="4" type="ORF">C9374_012802</name>
</gene>
<evidence type="ECO:0000313" key="6">
    <source>
        <dbReference type="Proteomes" id="UP000816034"/>
    </source>
</evidence>
<dbReference type="GO" id="GO:0005634">
    <property type="term" value="C:nucleus"/>
    <property type="evidence" value="ECO:0007669"/>
    <property type="project" value="TreeGrafter"/>
</dbReference>
<dbReference type="EMBL" id="PYSW02000059">
    <property type="protein sequence ID" value="KAG2373200.1"/>
    <property type="molecule type" value="Genomic_DNA"/>
</dbReference>
<dbReference type="RefSeq" id="XP_044544016.1">
    <property type="nucleotide sequence ID" value="XM_044685736.1"/>
</dbReference>
<protein>
    <recommendedName>
        <fullName evidence="7">Hikeshi-like domain-containing protein</fullName>
    </recommendedName>
</protein>
<evidence type="ECO:0008006" key="7">
    <source>
        <dbReference type="Google" id="ProtNLM"/>
    </source>
</evidence>
<sequence length="206" mass="23792">MFGLIIPGRPCFADFQLVGEHRWMAQVVDKINGQSISEMSLFILPNASMAPPPYQPFGFTIYISKDAQNWEYVDFLSLEKQSTHIHMPLSFNTSSSSGLFQDFTFQQSDSNAVFIGISLEPMDTINNLTFNAQGKQQREQNQVQQLVQFIAKDLFNYMASFTKPIQFQTGEMKDMLIIPTNCIDTWLQKFLTKLRNNPHFYKYQTE</sequence>
<dbReference type="GO" id="GO:0006606">
    <property type="term" value="P:protein import into nucleus"/>
    <property type="evidence" value="ECO:0007669"/>
    <property type="project" value="TreeGrafter"/>
</dbReference>
<dbReference type="GeneID" id="68102670"/>